<comment type="caution">
    <text evidence="1">The sequence shown here is derived from an EMBL/GenBank/DDBJ whole genome shotgun (WGS) entry which is preliminary data.</text>
</comment>
<organism evidence="1 2">
    <name type="scientific">Necator americanus</name>
    <name type="common">Human hookworm</name>
    <dbReference type="NCBI Taxonomy" id="51031"/>
    <lineage>
        <taxon>Eukaryota</taxon>
        <taxon>Metazoa</taxon>
        <taxon>Ecdysozoa</taxon>
        <taxon>Nematoda</taxon>
        <taxon>Chromadorea</taxon>
        <taxon>Rhabditida</taxon>
        <taxon>Rhabditina</taxon>
        <taxon>Rhabditomorpha</taxon>
        <taxon>Strongyloidea</taxon>
        <taxon>Ancylostomatidae</taxon>
        <taxon>Bunostominae</taxon>
        <taxon>Necator</taxon>
    </lineage>
</organism>
<reference evidence="1 2" key="1">
    <citation type="submission" date="2023-08" db="EMBL/GenBank/DDBJ databases">
        <title>A Necator americanus chromosomal reference genome.</title>
        <authorList>
            <person name="Ilik V."/>
            <person name="Petrzelkova K.J."/>
            <person name="Pardy F."/>
            <person name="Fuh T."/>
            <person name="Niatou-Singa F.S."/>
            <person name="Gouil Q."/>
            <person name="Baker L."/>
            <person name="Ritchie M.E."/>
            <person name="Jex A.R."/>
            <person name="Gazzola D."/>
            <person name="Li H."/>
            <person name="Toshio Fujiwara R."/>
            <person name="Zhan B."/>
            <person name="Aroian R.V."/>
            <person name="Pafco B."/>
            <person name="Schwarz E.M."/>
        </authorList>
    </citation>
    <scope>NUCLEOTIDE SEQUENCE [LARGE SCALE GENOMIC DNA]</scope>
    <source>
        <strain evidence="1 2">Aroian</strain>
        <tissue evidence="1">Whole animal</tissue>
    </source>
</reference>
<accession>A0ABR1D7E6</accession>
<keyword evidence="2" id="KW-1185">Reference proteome</keyword>
<sequence length="93" mass="10805">MSSSEYDQKLKILTGLKLYLNLESNMKDNFFKIPSLTLIAIVDACFRIGSEYKSWIHQLHPHLRRTSNVVLIELLFDQLFVFKCGVKYCTVSC</sequence>
<gene>
    <name evidence="1" type="primary">Necator_chrIII.g12590</name>
    <name evidence="1" type="ORF">RB195_011823</name>
</gene>
<evidence type="ECO:0000313" key="2">
    <source>
        <dbReference type="Proteomes" id="UP001303046"/>
    </source>
</evidence>
<dbReference type="EMBL" id="JAVFWL010000003">
    <property type="protein sequence ID" value="KAK6745331.1"/>
    <property type="molecule type" value="Genomic_DNA"/>
</dbReference>
<dbReference type="Proteomes" id="UP001303046">
    <property type="component" value="Unassembled WGS sequence"/>
</dbReference>
<protein>
    <submittedName>
        <fullName evidence="1">Uncharacterized protein</fullName>
    </submittedName>
</protein>
<proteinExistence type="predicted"/>
<evidence type="ECO:0000313" key="1">
    <source>
        <dbReference type="EMBL" id="KAK6745331.1"/>
    </source>
</evidence>
<name>A0ABR1D7E6_NECAM</name>